<protein>
    <submittedName>
        <fullName evidence="6">Ig-like domain (Group 4)</fullName>
    </submittedName>
</protein>
<sequence>MNKKINKFIIKAALLLVSLQFTWDKVHAQSGDQILDGIGETDLIARYIFNGDVRDWSRNNLHAIHKATKSGFIKDERFEKVLSLSGGKNEFITIPKEAFQNVESLSISAWVYLRTKQPGQYLFDLGTGEKNRIGVLPFGSGESESLQITMQTQNGKEKKLSAQELPTNIWVHLTIVFDVPSKSLTCFVDSKQVGKSIALDTELSEILGKENSRDLQFFIGRSLLSEANYLDVMLHDLRFYRVPLNSKQIAGIYFNAFRNVNVDVPTSKKAEDDLPVFSKNTAQLYNAFLQGVDNVEVETEVGNLPRLPTHVQGVYQNNLDGPRVRVIWPAPKDNNEVLQAGSYTITGMVPGTQLQPKAKVVVKESSKSAAPSLKLEPFALHQVSLDTDGDSHETKFMENRDKFVLTLAETDPNSFLYMFRHAFNQTQPEGAKPLGVWDSQETKLRGHATGHYLTAIAQAYAGTGYDKELQQNFLNKMNYMVNSLYELAQLSGKPNSGSVSHVADPTQVPRGPGKSEFDSDLSDEGIRSDYWNWGKGYISAYPPDQFIMLENGAKYGGQKNQIWAPYYTLHKILAGLIDVYKVSGNKKALEIAVGMGDWVYARLDALPQETLIKMWNTYIAGEFGGMNETMAALYDITKDPKYLKGAQLFDNIQMFFGDADHSHGLAKNVDTFRGLHANQHIPQIVGSLEMYKVSNKEDYFKVADNFWYKAVNDYMYSIGGVAGARNPANAECFVGEPATLYENGFSTGGQNETCATYNMLKLTGNLFLFDQRAEYMDYYERGLFNHILASVAEDSPANTYHVPLRPGSIKHFGNPKMTGFTCCNGTAIESSTKLQNSIYFKSLENDALFVNLFIPSTLNWEEKGITLKQTTNYPKEDHTTLTVSGNGKFDLHVRVPSWAQKGFFVTINGKDEKIEAKPGSYLKIKRNWKDGDTIELKMPFHFYLDPVMDQPNIASLFYGPVLLAAQETDARKEWRKVTLDAEDLGRSIKGDSKQLQFTIDDIVFKPFYETYGRHSVYLDVTLK</sequence>
<dbReference type="Gene3D" id="2.60.120.200">
    <property type="match status" value="1"/>
</dbReference>
<dbReference type="OrthoDB" id="9757939at2"/>
<dbReference type="PANTHER" id="PTHR31151">
    <property type="entry name" value="PROLINE-TRNA LIGASE (DUF1680)"/>
    <property type="match status" value="1"/>
</dbReference>
<keyword evidence="2" id="KW-0732">Signal</keyword>
<evidence type="ECO:0000256" key="1">
    <source>
        <dbReference type="SAM" id="MobiDB-lite"/>
    </source>
</evidence>
<dbReference type="GO" id="GO:0004553">
    <property type="term" value="F:hydrolase activity, hydrolyzing O-glycosyl compounds"/>
    <property type="evidence" value="ECO:0007669"/>
    <property type="project" value="UniProtKB-ARBA"/>
</dbReference>
<feature type="domain" description="Non-reducing end beta-L-arabinofuranosidase-like GH127 middle" evidence="5">
    <location>
        <begin position="848"/>
        <end position="939"/>
    </location>
</feature>
<dbReference type="SUPFAM" id="SSF49899">
    <property type="entry name" value="Concanavalin A-like lectins/glucanases"/>
    <property type="match status" value="1"/>
</dbReference>
<dbReference type="InterPro" id="IPR012878">
    <property type="entry name" value="Beta-AFase-like_GH127_cat"/>
</dbReference>
<gene>
    <name evidence="6" type="ORF">SAMN00777080_4222</name>
</gene>
<name>A0A1W2H9K1_9BACT</name>
<dbReference type="STRING" id="758820.SAMN00777080_4222"/>
<dbReference type="EMBL" id="LT838813">
    <property type="protein sequence ID" value="SMD45565.1"/>
    <property type="molecule type" value="Genomic_DNA"/>
</dbReference>
<proteinExistence type="predicted"/>
<dbReference type="PANTHER" id="PTHR31151:SF0">
    <property type="entry name" value="PROLINE-TRNA LIGASE (DUF1680)"/>
    <property type="match status" value="1"/>
</dbReference>
<dbReference type="Proteomes" id="UP000192333">
    <property type="component" value="Chromosome I"/>
</dbReference>
<dbReference type="Pfam" id="PF07532">
    <property type="entry name" value="Big_4"/>
    <property type="match status" value="1"/>
</dbReference>
<dbReference type="Pfam" id="PF20736">
    <property type="entry name" value="Glyco_hydro127M"/>
    <property type="match status" value="1"/>
</dbReference>
<dbReference type="InterPro" id="IPR008928">
    <property type="entry name" value="6-hairpin_glycosidase_sf"/>
</dbReference>
<feature type="domain" description="Non-reducing end beta-L-arabinofuranosidase-like GH127 catalytic" evidence="4">
    <location>
        <begin position="395"/>
        <end position="835"/>
    </location>
</feature>
<organism evidence="6 7">
    <name type="scientific">Aquiflexum balticum DSM 16537</name>
    <dbReference type="NCBI Taxonomy" id="758820"/>
    <lineage>
        <taxon>Bacteria</taxon>
        <taxon>Pseudomonadati</taxon>
        <taxon>Bacteroidota</taxon>
        <taxon>Cytophagia</taxon>
        <taxon>Cytophagales</taxon>
        <taxon>Cyclobacteriaceae</taxon>
        <taxon>Aquiflexum</taxon>
    </lineage>
</organism>
<dbReference type="AlphaFoldDB" id="A0A1W2H9K1"/>
<evidence type="ECO:0000256" key="2">
    <source>
        <dbReference type="SAM" id="SignalP"/>
    </source>
</evidence>
<keyword evidence="7" id="KW-1185">Reference proteome</keyword>
<dbReference type="InterPro" id="IPR049046">
    <property type="entry name" value="Beta-AFase-like_GH127_middle"/>
</dbReference>
<dbReference type="Pfam" id="PF07944">
    <property type="entry name" value="Beta-AFase-like_GH127_cat"/>
    <property type="match status" value="1"/>
</dbReference>
<dbReference type="SUPFAM" id="SSF48208">
    <property type="entry name" value="Six-hairpin glycosidases"/>
    <property type="match status" value="1"/>
</dbReference>
<feature type="region of interest" description="Disordered" evidence="1">
    <location>
        <begin position="496"/>
        <end position="521"/>
    </location>
</feature>
<feature type="signal peptide" evidence="2">
    <location>
        <begin position="1"/>
        <end position="28"/>
    </location>
</feature>
<dbReference type="InterPro" id="IPR013320">
    <property type="entry name" value="ConA-like_dom_sf"/>
</dbReference>
<feature type="chain" id="PRO_5012777470" evidence="2">
    <location>
        <begin position="29"/>
        <end position="1023"/>
    </location>
</feature>
<dbReference type="RefSeq" id="WP_084122433.1">
    <property type="nucleotide sequence ID" value="NZ_LT838813.1"/>
</dbReference>
<evidence type="ECO:0000313" key="7">
    <source>
        <dbReference type="Proteomes" id="UP000192333"/>
    </source>
</evidence>
<reference evidence="7" key="1">
    <citation type="submission" date="2017-04" db="EMBL/GenBank/DDBJ databases">
        <authorList>
            <person name="Varghese N."/>
            <person name="Submissions S."/>
        </authorList>
    </citation>
    <scope>NUCLEOTIDE SEQUENCE [LARGE SCALE GENOMIC DNA]</scope>
    <source>
        <strain evidence="7">DSM 16537</strain>
    </source>
</reference>
<evidence type="ECO:0000259" key="4">
    <source>
        <dbReference type="Pfam" id="PF07944"/>
    </source>
</evidence>
<dbReference type="Pfam" id="PF13385">
    <property type="entry name" value="Laminin_G_3"/>
    <property type="match status" value="1"/>
</dbReference>
<feature type="domain" description="Bacterial Ig-like" evidence="3">
    <location>
        <begin position="292"/>
        <end position="351"/>
    </location>
</feature>
<accession>A0A1W2H9K1</accession>
<dbReference type="GO" id="GO:0005975">
    <property type="term" value="P:carbohydrate metabolic process"/>
    <property type="evidence" value="ECO:0007669"/>
    <property type="project" value="InterPro"/>
</dbReference>
<evidence type="ECO:0000313" key="6">
    <source>
        <dbReference type="EMBL" id="SMD45565.1"/>
    </source>
</evidence>
<evidence type="ECO:0000259" key="5">
    <source>
        <dbReference type="Pfam" id="PF20736"/>
    </source>
</evidence>
<evidence type="ECO:0000259" key="3">
    <source>
        <dbReference type="Pfam" id="PF07532"/>
    </source>
</evidence>
<dbReference type="InterPro" id="IPR011081">
    <property type="entry name" value="Big_4"/>
</dbReference>